<comment type="catalytic activity">
    <reaction evidence="1">
        <text>(7,8-dihydropterin-6-yl)methyl diphosphate + 4-aminobenzoate = 7,8-dihydropteroate + diphosphate</text>
        <dbReference type="Rhea" id="RHEA:19949"/>
        <dbReference type="ChEBI" id="CHEBI:17836"/>
        <dbReference type="ChEBI" id="CHEBI:17839"/>
        <dbReference type="ChEBI" id="CHEBI:33019"/>
        <dbReference type="ChEBI" id="CHEBI:72950"/>
        <dbReference type="EC" id="2.5.1.15"/>
    </reaction>
</comment>
<evidence type="ECO:0000313" key="16">
    <source>
        <dbReference type="Proteomes" id="UP000683139"/>
    </source>
</evidence>
<dbReference type="NCBIfam" id="TIGR01496">
    <property type="entry name" value="DHPS"/>
    <property type="match status" value="1"/>
</dbReference>
<dbReference type="PANTHER" id="PTHR20941">
    <property type="entry name" value="FOLATE SYNTHESIS PROTEINS"/>
    <property type="match status" value="1"/>
</dbReference>
<dbReference type="InterPro" id="IPR000489">
    <property type="entry name" value="Pterin-binding_dom"/>
</dbReference>
<evidence type="ECO:0000256" key="8">
    <source>
        <dbReference type="ARBA" id="ARBA00022723"/>
    </source>
</evidence>
<dbReference type="CDD" id="cd00739">
    <property type="entry name" value="DHPS"/>
    <property type="match status" value="1"/>
</dbReference>
<evidence type="ECO:0000256" key="10">
    <source>
        <dbReference type="ARBA" id="ARBA00022909"/>
    </source>
</evidence>
<keyword evidence="9 13" id="KW-0460">Magnesium</keyword>
<dbReference type="GO" id="GO:0004156">
    <property type="term" value="F:dihydropteroate synthase activity"/>
    <property type="evidence" value="ECO:0007669"/>
    <property type="project" value="UniProtKB-EC"/>
</dbReference>
<sequence length="289" mass="31694">MNQFYKRSYSLADGVGLELGERTLIMGILNVTPDSFSDGGQHNSLDKALDHAAQLIEEGADIIDIGGESTRPGFTPITVEQELERILPVIKAIKREFPHIPLSIDTYKSATAAKALDAGAHMINDIWSLQHDGQMAQVAAAHHCPVIVSHNRRSEQPYTDVVQDVIDDLQRSVELALAAGVKHENIWLDPGIGFAKNYEQNLLVHAHLDRIHRLGFPVLLGTSRKRFIRDTLQVEAAEAGEGTLASNIVGIAQGCQILRVHDVKAMKKAATLADAILYRRSNEKEPAHG</sequence>
<dbReference type="Gene3D" id="3.20.20.20">
    <property type="entry name" value="Dihydropteroate synthase-like"/>
    <property type="match status" value="1"/>
</dbReference>
<comment type="caution">
    <text evidence="15">The sequence shown here is derived from an EMBL/GenBank/DDBJ whole genome shotgun (WGS) entry which is preliminary data.</text>
</comment>
<evidence type="ECO:0000259" key="14">
    <source>
        <dbReference type="PROSITE" id="PS50972"/>
    </source>
</evidence>
<keyword evidence="7 13" id="KW-0808">Transferase</keyword>
<dbReference type="SUPFAM" id="SSF51717">
    <property type="entry name" value="Dihydropteroate synthetase-like"/>
    <property type="match status" value="1"/>
</dbReference>
<dbReference type="GO" id="GO:0046872">
    <property type="term" value="F:metal ion binding"/>
    <property type="evidence" value="ECO:0007669"/>
    <property type="project" value="UniProtKB-KW"/>
</dbReference>
<comment type="cofactor">
    <cofactor evidence="2 13">
        <name>Mg(2+)</name>
        <dbReference type="ChEBI" id="CHEBI:18420"/>
    </cofactor>
</comment>
<dbReference type="GO" id="GO:0046654">
    <property type="term" value="P:tetrahydrofolate biosynthetic process"/>
    <property type="evidence" value="ECO:0007669"/>
    <property type="project" value="TreeGrafter"/>
</dbReference>
<protein>
    <recommendedName>
        <fullName evidence="6 13">Dihydropteroate synthase</fullName>
        <shortName evidence="13">DHPS</shortName>
        <ecNumber evidence="5 13">2.5.1.15</ecNumber>
    </recommendedName>
    <alternativeName>
        <fullName evidence="11 13">Dihydropteroate pyrophosphorylase</fullName>
    </alternativeName>
</protein>
<gene>
    <name evidence="15" type="primary">sul</name>
    <name evidence="15" type="ORF">J40TS1_52720</name>
</gene>
<dbReference type="PROSITE" id="PS50972">
    <property type="entry name" value="PTERIN_BINDING"/>
    <property type="match status" value="1"/>
</dbReference>
<dbReference type="RefSeq" id="WP_213520549.1">
    <property type="nucleotide sequence ID" value="NZ_BOSE01000017.1"/>
</dbReference>
<evidence type="ECO:0000256" key="3">
    <source>
        <dbReference type="ARBA" id="ARBA00004763"/>
    </source>
</evidence>
<evidence type="ECO:0000313" key="15">
    <source>
        <dbReference type="EMBL" id="GIP19630.1"/>
    </source>
</evidence>
<evidence type="ECO:0000256" key="12">
    <source>
        <dbReference type="ARBA" id="ARBA00053449"/>
    </source>
</evidence>
<feature type="domain" description="Pterin-binding" evidence="14">
    <location>
        <begin position="23"/>
        <end position="271"/>
    </location>
</feature>
<comment type="similarity">
    <text evidence="4 13">Belongs to the DHPS family.</text>
</comment>
<dbReference type="InterPro" id="IPR011005">
    <property type="entry name" value="Dihydropteroate_synth-like_sf"/>
</dbReference>
<dbReference type="EMBL" id="BOSE01000017">
    <property type="protein sequence ID" value="GIP19630.1"/>
    <property type="molecule type" value="Genomic_DNA"/>
</dbReference>
<proteinExistence type="inferred from homology"/>
<dbReference type="EC" id="2.5.1.15" evidence="5 13"/>
<comment type="pathway">
    <text evidence="3 13">Cofactor biosynthesis; tetrahydrofolate biosynthesis; 7,8-dihydrofolate from 2-amino-4-hydroxy-6-hydroxymethyl-7,8-dihydropteridine diphosphate and 4-aminobenzoate: step 1/2.</text>
</comment>
<dbReference type="AlphaFoldDB" id="A0A919YUE0"/>
<dbReference type="Pfam" id="PF00809">
    <property type="entry name" value="Pterin_bind"/>
    <property type="match status" value="1"/>
</dbReference>
<evidence type="ECO:0000256" key="4">
    <source>
        <dbReference type="ARBA" id="ARBA00009503"/>
    </source>
</evidence>
<reference evidence="15" key="1">
    <citation type="submission" date="2021-03" db="EMBL/GenBank/DDBJ databases">
        <title>Antimicrobial resistance genes in bacteria isolated from Japanese honey, and their potential for conferring macrolide and lincosamide resistance in the American foulbrood pathogen Paenibacillus larvae.</title>
        <authorList>
            <person name="Okamoto M."/>
            <person name="Kumagai M."/>
            <person name="Kanamori H."/>
            <person name="Takamatsu D."/>
        </authorList>
    </citation>
    <scope>NUCLEOTIDE SEQUENCE</scope>
    <source>
        <strain evidence="15">J40TS1</strain>
    </source>
</reference>
<dbReference type="GO" id="GO:0046656">
    <property type="term" value="P:folic acid biosynthetic process"/>
    <property type="evidence" value="ECO:0007669"/>
    <property type="project" value="UniProtKB-KW"/>
</dbReference>
<dbReference type="PROSITE" id="PS00793">
    <property type="entry name" value="DHPS_2"/>
    <property type="match status" value="1"/>
</dbReference>
<evidence type="ECO:0000256" key="11">
    <source>
        <dbReference type="ARBA" id="ARBA00030193"/>
    </source>
</evidence>
<comment type="function">
    <text evidence="12 13">Catalyzes the condensation of para-aminobenzoate (pABA) with 6-hydroxymethyl-7,8-dihydropterin diphosphate (DHPt-PP) to form 7,8-dihydropteroate (H2Pte), the immediate precursor of folate derivatives.</text>
</comment>
<evidence type="ECO:0000256" key="2">
    <source>
        <dbReference type="ARBA" id="ARBA00001946"/>
    </source>
</evidence>
<keyword evidence="16" id="KW-1185">Reference proteome</keyword>
<dbReference type="InterPro" id="IPR006390">
    <property type="entry name" value="DHP_synth_dom"/>
</dbReference>
<evidence type="ECO:0000256" key="6">
    <source>
        <dbReference type="ARBA" id="ARBA00016919"/>
    </source>
</evidence>
<dbReference type="InterPro" id="IPR045031">
    <property type="entry name" value="DHP_synth-like"/>
</dbReference>
<evidence type="ECO:0000256" key="13">
    <source>
        <dbReference type="RuleBase" id="RU361205"/>
    </source>
</evidence>
<dbReference type="PROSITE" id="PS00792">
    <property type="entry name" value="DHPS_1"/>
    <property type="match status" value="1"/>
</dbReference>
<dbReference type="Proteomes" id="UP000683139">
    <property type="component" value="Unassembled WGS sequence"/>
</dbReference>
<evidence type="ECO:0000256" key="1">
    <source>
        <dbReference type="ARBA" id="ARBA00000012"/>
    </source>
</evidence>
<dbReference type="GO" id="GO:0005829">
    <property type="term" value="C:cytosol"/>
    <property type="evidence" value="ECO:0007669"/>
    <property type="project" value="TreeGrafter"/>
</dbReference>
<dbReference type="PANTHER" id="PTHR20941:SF1">
    <property type="entry name" value="FOLIC ACID SYNTHESIS PROTEIN FOL1"/>
    <property type="match status" value="1"/>
</dbReference>
<accession>A0A919YUE0</accession>
<evidence type="ECO:0000256" key="7">
    <source>
        <dbReference type="ARBA" id="ARBA00022679"/>
    </source>
</evidence>
<dbReference type="FunFam" id="3.20.20.20:FF:000006">
    <property type="entry name" value="Dihydropteroate synthase"/>
    <property type="match status" value="1"/>
</dbReference>
<organism evidence="15 16">
    <name type="scientific">Paenibacillus montaniterrae</name>
    <dbReference type="NCBI Taxonomy" id="429341"/>
    <lineage>
        <taxon>Bacteria</taxon>
        <taxon>Bacillati</taxon>
        <taxon>Bacillota</taxon>
        <taxon>Bacilli</taxon>
        <taxon>Bacillales</taxon>
        <taxon>Paenibacillaceae</taxon>
        <taxon>Paenibacillus</taxon>
    </lineage>
</organism>
<name>A0A919YUE0_9BACL</name>
<keyword evidence="8 13" id="KW-0479">Metal-binding</keyword>
<evidence type="ECO:0000256" key="9">
    <source>
        <dbReference type="ARBA" id="ARBA00022842"/>
    </source>
</evidence>
<keyword evidence="10 13" id="KW-0289">Folate biosynthesis</keyword>
<evidence type="ECO:0000256" key="5">
    <source>
        <dbReference type="ARBA" id="ARBA00012458"/>
    </source>
</evidence>